<reference evidence="1" key="1">
    <citation type="journal article" date="2023" name="G3 (Bethesda)">
        <title>A reference genome for the long-term kleptoplast-retaining sea slug Elysia crispata morphotype clarki.</title>
        <authorList>
            <person name="Eastman K.E."/>
            <person name="Pendleton A.L."/>
            <person name="Shaikh M.A."/>
            <person name="Suttiyut T."/>
            <person name="Ogas R."/>
            <person name="Tomko P."/>
            <person name="Gavelis G."/>
            <person name="Widhalm J.R."/>
            <person name="Wisecaver J.H."/>
        </authorList>
    </citation>
    <scope>NUCLEOTIDE SEQUENCE</scope>
    <source>
        <strain evidence="1">ECLA1</strain>
    </source>
</reference>
<dbReference type="AlphaFoldDB" id="A0AAE1CPE2"/>
<dbReference type="PANTHER" id="PTHR35348:SF1">
    <property type="entry name" value="TESTIS, PROSTATE AND PLACENTA-EXPRESSED PROTEIN"/>
    <property type="match status" value="1"/>
</dbReference>
<comment type="caution">
    <text evidence="1">The sequence shown here is derived from an EMBL/GenBank/DDBJ whole genome shotgun (WGS) entry which is preliminary data.</text>
</comment>
<protein>
    <recommendedName>
        <fullName evidence="3">TEPP protein</fullName>
    </recommendedName>
</protein>
<accession>A0AAE1CPE2</accession>
<name>A0AAE1CPE2_9GAST</name>
<proteinExistence type="predicted"/>
<dbReference type="EMBL" id="JAWDGP010007329">
    <property type="protein sequence ID" value="KAK3725573.1"/>
    <property type="molecule type" value="Genomic_DNA"/>
</dbReference>
<evidence type="ECO:0000313" key="2">
    <source>
        <dbReference type="Proteomes" id="UP001283361"/>
    </source>
</evidence>
<sequence length="235" mass="27547">MPEHRLPGIAPRNSHRIISTTQLYQPPRMTTVGVDASRPARVDSLRVPSYAYHYPSFKRVQLAAVKHGMFHPDVPRLRRMDMDNAIHKLSDEHCRNTTSCGPRDFSNATSTPFMPPARRLHSFNITETGKQMHRQYTTPQELTRARQEWSNFLNKSPERYDIKLPELSGSAKDIHFDGYAVRYLRPDVTKSWKYTLQQEPKLDEFAQKPMPANVYARYRDTYPQYHRNVASEMWR</sequence>
<gene>
    <name evidence="1" type="ORF">RRG08_042991</name>
</gene>
<organism evidence="1 2">
    <name type="scientific">Elysia crispata</name>
    <name type="common">lettuce slug</name>
    <dbReference type="NCBI Taxonomy" id="231223"/>
    <lineage>
        <taxon>Eukaryota</taxon>
        <taxon>Metazoa</taxon>
        <taxon>Spiralia</taxon>
        <taxon>Lophotrochozoa</taxon>
        <taxon>Mollusca</taxon>
        <taxon>Gastropoda</taxon>
        <taxon>Heterobranchia</taxon>
        <taxon>Euthyneura</taxon>
        <taxon>Panpulmonata</taxon>
        <taxon>Sacoglossa</taxon>
        <taxon>Placobranchoidea</taxon>
        <taxon>Plakobranchidae</taxon>
        <taxon>Elysia</taxon>
    </lineage>
</organism>
<keyword evidence="2" id="KW-1185">Reference proteome</keyword>
<dbReference type="Pfam" id="PF22574">
    <property type="entry name" value="SPMIP8"/>
    <property type="match status" value="1"/>
</dbReference>
<dbReference type="InterPro" id="IPR034584">
    <property type="entry name" value="SPMIP8"/>
</dbReference>
<dbReference type="PANTHER" id="PTHR35348">
    <property type="entry name" value="TESTIS, PROSTATE AND PLACENTA-EXPRESSED PROTEIN"/>
    <property type="match status" value="1"/>
</dbReference>
<evidence type="ECO:0000313" key="1">
    <source>
        <dbReference type="EMBL" id="KAK3725573.1"/>
    </source>
</evidence>
<dbReference type="Proteomes" id="UP001283361">
    <property type="component" value="Unassembled WGS sequence"/>
</dbReference>
<evidence type="ECO:0008006" key="3">
    <source>
        <dbReference type="Google" id="ProtNLM"/>
    </source>
</evidence>